<dbReference type="HOGENOM" id="CLU_2961749_0_0_1"/>
<dbReference type="Proteomes" id="UP000054018">
    <property type="component" value="Unassembled WGS sequence"/>
</dbReference>
<feature type="compositionally biased region" description="Basic residues" evidence="1">
    <location>
        <begin position="39"/>
        <end position="49"/>
    </location>
</feature>
<keyword evidence="3" id="KW-1185">Reference proteome</keyword>
<proteinExistence type="predicted"/>
<organism evidence="2 3">
    <name type="scientific">Pisolithus microcarpus 441</name>
    <dbReference type="NCBI Taxonomy" id="765257"/>
    <lineage>
        <taxon>Eukaryota</taxon>
        <taxon>Fungi</taxon>
        <taxon>Dikarya</taxon>
        <taxon>Basidiomycota</taxon>
        <taxon>Agaricomycotina</taxon>
        <taxon>Agaricomycetes</taxon>
        <taxon>Agaricomycetidae</taxon>
        <taxon>Boletales</taxon>
        <taxon>Sclerodermatineae</taxon>
        <taxon>Pisolithaceae</taxon>
        <taxon>Pisolithus</taxon>
    </lineage>
</organism>
<reference evidence="3" key="2">
    <citation type="submission" date="2015-01" db="EMBL/GenBank/DDBJ databases">
        <title>Evolutionary Origins and Diversification of the Mycorrhizal Mutualists.</title>
        <authorList>
            <consortium name="DOE Joint Genome Institute"/>
            <consortium name="Mycorrhizal Genomics Consortium"/>
            <person name="Kohler A."/>
            <person name="Kuo A."/>
            <person name="Nagy L.G."/>
            <person name="Floudas D."/>
            <person name="Copeland A."/>
            <person name="Barry K.W."/>
            <person name="Cichocki N."/>
            <person name="Veneault-Fourrey C."/>
            <person name="LaButti K."/>
            <person name="Lindquist E.A."/>
            <person name="Lipzen A."/>
            <person name="Lundell T."/>
            <person name="Morin E."/>
            <person name="Murat C."/>
            <person name="Riley R."/>
            <person name="Ohm R."/>
            <person name="Sun H."/>
            <person name="Tunlid A."/>
            <person name="Henrissat B."/>
            <person name="Grigoriev I.V."/>
            <person name="Hibbett D.S."/>
            <person name="Martin F."/>
        </authorList>
    </citation>
    <scope>NUCLEOTIDE SEQUENCE [LARGE SCALE GENOMIC DNA]</scope>
    <source>
        <strain evidence="3">441</strain>
    </source>
</reference>
<evidence type="ECO:0000313" key="2">
    <source>
        <dbReference type="EMBL" id="KIK29626.1"/>
    </source>
</evidence>
<reference evidence="2 3" key="1">
    <citation type="submission" date="2014-04" db="EMBL/GenBank/DDBJ databases">
        <authorList>
            <consortium name="DOE Joint Genome Institute"/>
            <person name="Kuo A."/>
            <person name="Kohler A."/>
            <person name="Costa M.D."/>
            <person name="Nagy L.G."/>
            <person name="Floudas D."/>
            <person name="Copeland A."/>
            <person name="Barry K.W."/>
            <person name="Cichocki N."/>
            <person name="Veneault-Fourrey C."/>
            <person name="LaButti K."/>
            <person name="Lindquist E.A."/>
            <person name="Lipzen A."/>
            <person name="Lundell T."/>
            <person name="Morin E."/>
            <person name="Murat C."/>
            <person name="Sun H."/>
            <person name="Tunlid A."/>
            <person name="Henrissat B."/>
            <person name="Grigoriev I.V."/>
            <person name="Hibbett D.S."/>
            <person name="Martin F."/>
            <person name="Nordberg H.P."/>
            <person name="Cantor M.N."/>
            <person name="Hua S.X."/>
        </authorList>
    </citation>
    <scope>NUCLEOTIDE SEQUENCE [LARGE SCALE GENOMIC DNA]</scope>
    <source>
        <strain evidence="2 3">441</strain>
    </source>
</reference>
<protein>
    <submittedName>
        <fullName evidence="2">Uncharacterized protein</fullName>
    </submittedName>
</protein>
<accession>A0A0C9ZK08</accession>
<evidence type="ECO:0000256" key="1">
    <source>
        <dbReference type="SAM" id="MobiDB-lite"/>
    </source>
</evidence>
<sequence>MTLPLAPWSTGIYIQGSHHVQLRNGDAANPESSGCNETKRHRSSAHVRRRKHCNIHPAC</sequence>
<name>A0A0C9ZK08_9AGAM</name>
<feature type="region of interest" description="Disordered" evidence="1">
    <location>
        <begin position="23"/>
        <end position="49"/>
    </location>
</feature>
<dbReference type="AlphaFoldDB" id="A0A0C9ZK08"/>
<dbReference type="EMBL" id="KN833689">
    <property type="protein sequence ID" value="KIK29626.1"/>
    <property type="molecule type" value="Genomic_DNA"/>
</dbReference>
<evidence type="ECO:0000313" key="3">
    <source>
        <dbReference type="Proteomes" id="UP000054018"/>
    </source>
</evidence>
<gene>
    <name evidence="2" type="ORF">PISMIDRAFT_672374</name>
</gene>